<comment type="caution">
    <text evidence="2">The sequence shown here is derived from an EMBL/GenBank/DDBJ whole genome shotgun (WGS) entry which is preliminary data.</text>
</comment>
<dbReference type="AlphaFoldDB" id="A0A1F7JH22"/>
<proteinExistence type="predicted"/>
<organism evidence="2 3">
    <name type="scientific">Candidatus Roizmanbacteria bacterium RIFCSPLOWO2_02_FULL_36_11</name>
    <dbReference type="NCBI Taxonomy" id="1802071"/>
    <lineage>
        <taxon>Bacteria</taxon>
        <taxon>Candidatus Roizmaniibacteriota</taxon>
    </lineage>
</organism>
<dbReference type="InterPro" id="IPR025474">
    <property type="entry name" value="DUF4325"/>
</dbReference>
<evidence type="ECO:0000313" key="3">
    <source>
        <dbReference type="Proteomes" id="UP000177418"/>
    </source>
</evidence>
<accession>A0A1F7JH22</accession>
<evidence type="ECO:0000313" key="2">
    <source>
        <dbReference type="EMBL" id="OGK54911.1"/>
    </source>
</evidence>
<dbReference type="Proteomes" id="UP000177418">
    <property type="component" value="Unassembled WGS sequence"/>
</dbReference>
<name>A0A1F7JH22_9BACT</name>
<dbReference type="Pfam" id="PF14213">
    <property type="entry name" value="DUF4325"/>
    <property type="match status" value="1"/>
</dbReference>
<sequence length="94" mass="10847">MKRVIIFRKTGSFAENKDLARDIRINLIEPSIKKEKEVILDFKGVDSVTQSFMHALISETIREFGPKSLDLISFKDCNETVKNIVNIVVEYMQI</sequence>
<dbReference type="EMBL" id="MGAV01000012">
    <property type="protein sequence ID" value="OGK54911.1"/>
    <property type="molecule type" value="Genomic_DNA"/>
</dbReference>
<reference evidence="2 3" key="1">
    <citation type="journal article" date="2016" name="Nat. Commun.">
        <title>Thousands of microbial genomes shed light on interconnected biogeochemical processes in an aquifer system.</title>
        <authorList>
            <person name="Anantharaman K."/>
            <person name="Brown C.T."/>
            <person name="Hug L.A."/>
            <person name="Sharon I."/>
            <person name="Castelle C.J."/>
            <person name="Probst A.J."/>
            <person name="Thomas B.C."/>
            <person name="Singh A."/>
            <person name="Wilkins M.J."/>
            <person name="Karaoz U."/>
            <person name="Brodie E.L."/>
            <person name="Williams K.H."/>
            <person name="Hubbard S.S."/>
            <person name="Banfield J.F."/>
        </authorList>
    </citation>
    <scope>NUCLEOTIDE SEQUENCE [LARGE SCALE GENOMIC DNA]</scope>
</reference>
<feature type="domain" description="DUF4325" evidence="1">
    <location>
        <begin position="21"/>
        <end position="82"/>
    </location>
</feature>
<gene>
    <name evidence="2" type="ORF">A3H78_00330</name>
</gene>
<protein>
    <recommendedName>
        <fullName evidence="1">DUF4325 domain-containing protein</fullName>
    </recommendedName>
</protein>
<evidence type="ECO:0000259" key="1">
    <source>
        <dbReference type="Pfam" id="PF14213"/>
    </source>
</evidence>